<dbReference type="EMBL" id="CP023564">
    <property type="protein sequence ID" value="ATG53697.1"/>
    <property type="molecule type" value="Genomic_DNA"/>
</dbReference>
<dbReference type="OrthoDB" id="2060755at2"/>
<dbReference type="InterPro" id="IPR050204">
    <property type="entry name" value="AraC_XylS_family_regulators"/>
</dbReference>
<evidence type="ECO:0000256" key="4">
    <source>
        <dbReference type="ARBA" id="ARBA00023163"/>
    </source>
</evidence>
<dbReference type="InterPro" id="IPR018062">
    <property type="entry name" value="HTH_AraC-typ_CS"/>
</dbReference>
<evidence type="ECO:0000256" key="3">
    <source>
        <dbReference type="ARBA" id="ARBA00023159"/>
    </source>
</evidence>
<dbReference type="Gene3D" id="2.60.120.10">
    <property type="entry name" value="Jelly Rolls"/>
    <property type="match status" value="1"/>
</dbReference>
<dbReference type="PROSITE" id="PS00041">
    <property type="entry name" value="HTH_ARAC_FAMILY_1"/>
    <property type="match status" value="1"/>
</dbReference>
<accession>A0A291GU24</accession>
<feature type="domain" description="HTH araC/xylS-type" evidence="5">
    <location>
        <begin position="196"/>
        <end position="294"/>
    </location>
</feature>
<dbReference type="Gene3D" id="1.10.10.60">
    <property type="entry name" value="Homeodomain-like"/>
    <property type="match status" value="1"/>
</dbReference>
<gene>
    <name evidence="6" type="ORF">CFK41_02065</name>
</gene>
<dbReference type="KEGG" id="bgg:CFK41_02065"/>
<keyword evidence="1" id="KW-0805">Transcription regulation</keyword>
<dbReference type="InterPro" id="IPR014710">
    <property type="entry name" value="RmlC-like_jellyroll"/>
</dbReference>
<dbReference type="GO" id="GO:0043565">
    <property type="term" value="F:sequence-specific DNA binding"/>
    <property type="evidence" value="ECO:0007669"/>
    <property type="project" value="InterPro"/>
</dbReference>
<organism evidence="6 7">
    <name type="scientific">Brachybacterium ginsengisoli</name>
    <dbReference type="NCBI Taxonomy" id="1331682"/>
    <lineage>
        <taxon>Bacteria</taxon>
        <taxon>Bacillati</taxon>
        <taxon>Actinomycetota</taxon>
        <taxon>Actinomycetes</taxon>
        <taxon>Micrococcales</taxon>
        <taxon>Dermabacteraceae</taxon>
        <taxon>Brachybacterium</taxon>
    </lineage>
</organism>
<protein>
    <submittedName>
        <fullName evidence="6">AraC family transcriptional regulator</fullName>
    </submittedName>
</protein>
<dbReference type="PROSITE" id="PS01124">
    <property type="entry name" value="HTH_ARAC_FAMILY_2"/>
    <property type="match status" value="1"/>
</dbReference>
<keyword evidence="2" id="KW-0238">DNA-binding</keyword>
<dbReference type="Pfam" id="PF02311">
    <property type="entry name" value="AraC_binding"/>
    <property type="match status" value="1"/>
</dbReference>
<keyword evidence="4" id="KW-0804">Transcription</keyword>
<evidence type="ECO:0000256" key="1">
    <source>
        <dbReference type="ARBA" id="ARBA00023015"/>
    </source>
</evidence>
<dbReference type="AlphaFoldDB" id="A0A291GU24"/>
<dbReference type="Pfam" id="PF12833">
    <property type="entry name" value="HTH_18"/>
    <property type="match status" value="1"/>
</dbReference>
<dbReference type="SMART" id="SM00342">
    <property type="entry name" value="HTH_ARAC"/>
    <property type="match status" value="1"/>
</dbReference>
<evidence type="ECO:0000313" key="6">
    <source>
        <dbReference type="EMBL" id="ATG53697.1"/>
    </source>
</evidence>
<name>A0A291GU24_9MICO</name>
<dbReference type="InterPro" id="IPR018060">
    <property type="entry name" value="HTH_AraC"/>
</dbReference>
<dbReference type="InterPro" id="IPR037923">
    <property type="entry name" value="HTH-like"/>
</dbReference>
<dbReference type="InterPro" id="IPR003313">
    <property type="entry name" value="AraC-bd"/>
</dbReference>
<dbReference type="PANTHER" id="PTHR46796">
    <property type="entry name" value="HTH-TYPE TRANSCRIPTIONAL ACTIVATOR RHAS-RELATED"/>
    <property type="match status" value="1"/>
</dbReference>
<dbReference type="SUPFAM" id="SSF51215">
    <property type="entry name" value="Regulatory protein AraC"/>
    <property type="match status" value="1"/>
</dbReference>
<keyword evidence="7" id="KW-1185">Reference proteome</keyword>
<dbReference type="GO" id="GO:0003700">
    <property type="term" value="F:DNA-binding transcription factor activity"/>
    <property type="evidence" value="ECO:0007669"/>
    <property type="project" value="InterPro"/>
</dbReference>
<sequence length="300" mass="31836">MRLDLVAEATAFVDLTGLLRAGEVDGVAVDFLSWGFYAPSVWRNHPHTHSFHEVCLAYAGSGAFTVDGTEHEVTAGSVFIARPGEVHEIVSHPADGLGIAFWGIALQDAGASPTSAPGWWSGLLLEDRPRVSTALGSLPVLIAALAAEAGSPRAGVVEQVRALGGALVVETGRAFASAEDLAVEIDPGARTTSSVAAMERYLGDNLSRPLRVQDVAEVVHLSARHASRLFAEATGESLMAALRRMRLEHGAHLLLDSEEPIAQIARASGYPEARPFITAFRRRYGQPPGAFRTHGGTLHL</sequence>
<dbReference type="Proteomes" id="UP000217889">
    <property type="component" value="Chromosome"/>
</dbReference>
<dbReference type="SUPFAM" id="SSF46689">
    <property type="entry name" value="Homeodomain-like"/>
    <property type="match status" value="2"/>
</dbReference>
<evidence type="ECO:0000259" key="5">
    <source>
        <dbReference type="PROSITE" id="PS01124"/>
    </source>
</evidence>
<dbReference type="RefSeq" id="WP_096798176.1">
    <property type="nucleotide sequence ID" value="NZ_CP023564.1"/>
</dbReference>
<evidence type="ECO:0000256" key="2">
    <source>
        <dbReference type="ARBA" id="ARBA00023125"/>
    </source>
</evidence>
<proteinExistence type="predicted"/>
<reference evidence="6 7" key="1">
    <citation type="journal article" date="2014" name="Int. J. Syst. Evol. Microbiol.">
        <title>Brachybacterium ginsengisoli sp. nov., isolated from soil of a ginseng field.</title>
        <authorList>
            <person name="Hoang V.A."/>
            <person name="Kim Y.J."/>
            <person name="Nguyen N.L."/>
            <person name="Yang D.C."/>
        </authorList>
    </citation>
    <scope>NUCLEOTIDE SEQUENCE [LARGE SCALE GENOMIC DNA]</scope>
    <source>
        <strain evidence="6 7">DCY80</strain>
    </source>
</reference>
<evidence type="ECO:0000313" key="7">
    <source>
        <dbReference type="Proteomes" id="UP000217889"/>
    </source>
</evidence>
<dbReference type="InterPro" id="IPR009057">
    <property type="entry name" value="Homeodomain-like_sf"/>
</dbReference>
<keyword evidence="3" id="KW-0010">Activator</keyword>